<dbReference type="GO" id="GO:0003700">
    <property type="term" value="F:DNA-binding transcription factor activity"/>
    <property type="evidence" value="ECO:0007669"/>
    <property type="project" value="InterPro"/>
</dbReference>
<sequence length="293" mass="32700">MTLDQILIFATIAQTGSLGAAAKKLNRTQPTLSVALKKLEGELGLLLFSRKEYRVSLTPAGLGLLKKAEILLNQAEEFANLGKYLASGYETEVQVTFDPLIPMQPILLVLKSFEQRYCHTQFTLVSQYLSGGGDKLAREEVDLAFIIWPVNHQAFDHLKVSELTMQFVVGKQFPLKNPNRIFSLAEMKDQAQIVIRDSSIEPKPEQFNTIKGGRQWFVTDAQTKKEIIIAGMGWGSLPTHFIQNELTCGDLIKIEVEGLPTGEPIGVFLSKKRGRPLGLVAQEIWNQFEKATL</sequence>
<dbReference type="Gene3D" id="3.40.190.290">
    <property type="match status" value="1"/>
</dbReference>
<evidence type="ECO:0000256" key="3">
    <source>
        <dbReference type="ARBA" id="ARBA00023125"/>
    </source>
</evidence>
<feature type="domain" description="HTH lysR-type" evidence="5">
    <location>
        <begin position="1"/>
        <end position="58"/>
    </location>
</feature>
<accession>A0A1F6GEF1</accession>
<dbReference type="PRINTS" id="PR00039">
    <property type="entry name" value="HTHLYSR"/>
</dbReference>
<dbReference type="PANTHER" id="PTHR30126">
    <property type="entry name" value="HTH-TYPE TRANSCRIPTIONAL REGULATOR"/>
    <property type="match status" value="1"/>
</dbReference>
<dbReference type="SUPFAM" id="SSF53850">
    <property type="entry name" value="Periplasmic binding protein-like II"/>
    <property type="match status" value="1"/>
</dbReference>
<evidence type="ECO:0000313" key="7">
    <source>
        <dbReference type="Proteomes" id="UP000178449"/>
    </source>
</evidence>
<dbReference type="Proteomes" id="UP000178449">
    <property type="component" value="Unassembled WGS sequence"/>
</dbReference>
<reference evidence="6 7" key="1">
    <citation type="journal article" date="2016" name="Nat. Commun.">
        <title>Thousands of microbial genomes shed light on interconnected biogeochemical processes in an aquifer system.</title>
        <authorList>
            <person name="Anantharaman K."/>
            <person name="Brown C.T."/>
            <person name="Hug L.A."/>
            <person name="Sharon I."/>
            <person name="Castelle C.J."/>
            <person name="Probst A.J."/>
            <person name="Thomas B.C."/>
            <person name="Singh A."/>
            <person name="Wilkins M.J."/>
            <person name="Karaoz U."/>
            <person name="Brodie E.L."/>
            <person name="Williams K.H."/>
            <person name="Hubbard S.S."/>
            <person name="Banfield J.F."/>
        </authorList>
    </citation>
    <scope>NUCLEOTIDE SEQUENCE [LARGE SCALE GENOMIC DNA]</scope>
</reference>
<organism evidence="6 7">
    <name type="scientific">Candidatus Lambdaproteobacteria bacterium RIFOXYD2_FULL_50_16</name>
    <dbReference type="NCBI Taxonomy" id="1817772"/>
    <lineage>
        <taxon>Bacteria</taxon>
        <taxon>Pseudomonadati</taxon>
        <taxon>Pseudomonadota</taxon>
        <taxon>Candidatus Lambdaproteobacteria</taxon>
    </lineage>
</organism>
<dbReference type="AlphaFoldDB" id="A0A1F6GEF1"/>
<dbReference type="FunFam" id="1.10.10.10:FF:000001">
    <property type="entry name" value="LysR family transcriptional regulator"/>
    <property type="match status" value="1"/>
</dbReference>
<gene>
    <name evidence="6" type="ORF">A2527_01840</name>
</gene>
<dbReference type="Pfam" id="PF00126">
    <property type="entry name" value="HTH_1"/>
    <property type="match status" value="1"/>
</dbReference>
<comment type="similarity">
    <text evidence="1">Belongs to the LysR transcriptional regulatory family.</text>
</comment>
<dbReference type="Pfam" id="PF03466">
    <property type="entry name" value="LysR_substrate"/>
    <property type="match status" value="1"/>
</dbReference>
<keyword evidence="2" id="KW-0805">Transcription regulation</keyword>
<dbReference type="PROSITE" id="PS50931">
    <property type="entry name" value="HTH_LYSR"/>
    <property type="match status" value="1"/>
</dbReference>
<dbReference type="EMBL" id="MFNE01000012">
    <property type="protein sequence ID" value="OGG96480.1"/>
    <property type="molecule type" value="Genomic_DNA"/>
</dbReference>
<evidence type="ECO:0000256" key="4">
    <source>
        <dbReference type="ARBA" id="ARBA00023163"/>
    </source>
</evidence>
<name>A0A1F6GEF1_9PROT</name>
<dbReference type="STRING" id="1817772.A2527_01840"/>
<dbReference type="InterPro" id="IPR000847">
    <property type="entry name" value="LysR_HTH_N"/>
</dbReference>
<keyword evidence="4" id="KW-0804">Transcription</keyword>
<comment type="caution">
    <text evidence="6">The sequence shown here is derived from an EMBL/GenBank/DDBJ whole genome shotgun (WGS) entry which is preliminary data.</text>
</comment>
<dbReference type="GO" id="GO:0000976">
    <property type="term" value="F:transcription cis-regulatory region binding"/>
    <property type="evidence" value="ECO:0007669"/>
    <property type="project" value="TreeGrafter"/>
</dbReference>
<protein>
    <recommendedName>
        <fullName evidence="5">HTH lysR-type domain-containing protein</fullName>
    </recommendedName>
</protein>
<dbReference type="Gene3D" id="1.10.10.10">
    <property type="entry name" value="Winged helix-like DNA-binding domain superfamily/Winged helix DNA-binding domain"/>
    <property type="match status" value="1"/>
</dbReference>
<dbReference type="SUPFAM" id="SSF46785">
    <property type="entry name" value="Winged helix' DNA-binding domain"/>
    <property type="match status" value="1"/>
</dbReference>
<evidence type="ECO:0000256" key="1">
    <source>
        <dbReference type="ARBA" id="ARBA00009437"/>
    </source>
</evidence>
<evidence type="ECO:0000259" key="5">
    <source>
        <dbReference type="PROSITE" id="PS50931"/>
    </source>
</evidence>
<evidence type="ECO:0000256" key="2">
    <source>
        <dbReference type="ARBA" id="ARBA00023015"/>
    </source>
</evidence>
<dbReference type="PANTHER" id="PTHR30126:SF22">
    <property type="entry name" value="HTH-TYPE TRANSCRIPTIONAL REGULATOR YHAJ-RELATED"/>
    <property type="match status" value="1"/>
</dbReference>
<dbReference type="InterPro" id="IPR036390">
    <property type="entry name" value="WH_DNA-bd_sf"/>
</dbReference>
<dbReference type="InterPro" id="IPR036388">
    <property type="entry name" value="WH-like_DNA-bd_sf"/>
</dbReference>
<proteinExistence type="inferred from homology"/>
<dbReference type="InterPro" id="IPR005119">
    <property type="entry name" value="LysR_subst-bd"/>
</dbReference>
<evidence type="ECO:0000313" key="6">
    <source>
        <dbReference type="EMBL" id="OGG96480.1"/>
    </source>
</evidence>
<keyword evidence="3" id="KW-0238">DNA-binding</keyword>